<sequence length="99" mass="11519">MYSWVSISTLDVREHSLHRIISTLDVRNESGLLPQVLFWSSDQFPNSFLVSPRSRHKSKKNEPDGLEIHWKENTISESVEKNRIVHIRSQSSFLGHFST</sequence>
<evidence type="ECO:0000313" key="2">
    <source>
        <dbReference type="Proteomes" id="UP000499080"/>
    </source>
</evidence>
<protein>
    <submittedName>
        <fullName evidence="1">Uncharacterized protein</fullName>
    </submittedName>
</protein>
<accession>A0A4Y2KZE9</accession>
<dbReference type="Proteomes" id="UP000499080">
    <property type="component" value="Unassembled WGS sequence"/>
</dbReference>
<dbReference type="AlphaFoldDB" id="A0A4Y2KZE9"/>
<reference evidence="1 2" key="1">
    <citation type="journal article" date="2019" name="Sci. Rep.">
        <title>Orb-weaving spider Araneus ventricosus genome elucidates the spidroin gene catalogue.</title>
        <authorList>
            <person name="Kono N."/>
            <person name="Nakamura H."/>
            <person name="Ohtoshi R."/>
            <person name="Moran D.A.P."/>
            <person name="Shinohara A."/>
            <person name="Yoshida Y."/>
            <person name="Fujiwara M."/>
            <person name="Mori M."/>
            <person name="Tomita M."/>
            <person name="Arakawa K."/>
        </authorList>
    </citation>
    <scope>NUCLEOTIDE SEQUENCE [LARGE SCALE GENOMIC DNA]</scope>
</reference>
<evidence type="ECO:0000313" key="1">
    <source>
        <dbReference type="EMBL" id="GBN06913.1"/>
    </source>
</evidence>
<organism evidence="1 2">
    <name type="scientific">Araneus ventricosus</name>
    <name type="common">Orbweaver spider</name>
    <name type="synonym">Epeira ventricosa</name>
    <dbReference type="NCBI Taxonomy" id="182803"/>
    <lineage>
        <taxon>Eukaryota</taxon>
        <taxon>Metazoa</taxon>
        <taxon>Ecdysozoa</taxon>
        <taxon>Arthropoda</taxon>
        <taxon>Chelicerata</taxon>
        <taxon>Arachnida</taxon>
        <taxon>Araneae</taxon>
        <taxon>Araneomorphae</taxon>
        <taxon>Entelegynae</taxon>
        <taxon>Araneoidea</taxon>
        <taxon>Araneidae</taxon>
        <taxon>Araneus</taxon>
    </lineage>
</organism>
<dbReference type="EMBL" id="BGPR01005111">
    <property type="protein sequence ID" value="GBN06913.1"/>
    <property type="molecule type" value="Genomic_DNA"/>
</dbReference>
<proteinExistence type="predicted"/>
<name>A0A4Y2KZE9_ARAVE</name>
<comment type="caution">
    <text evidence="1">The sequence shown here is derived from an EMBL/GenBank/DDBJ whole genome shotgun (WGS) entry which is preliminary data.</text>
</comment>
<keyword evidence="2" id="KW-1185">Reference proteome</keyword>
<gene>
    <name evidence="1" type="ORF">AVEN_204679_1</name>
</gene>